<dbReference type="GO" id="GO:0003697">
    <property type="term" value="F:single-stranded DNA binding"/>
    <property type="evidence" value="ECO:0007669"/>
    <property type="project" value="InterPro"/>
</dbReference>
<proteinExistence type="inferred from homology"/>
<dbReference type="InterPro" id="IPR036590">
    <property type="entry name" value="SRAP-like"/>
</dbReference>
<sequence length="226" mass="25892">MCGRYTVTVTIEELMLRFHLELPTLKYNMPRYNIAPMQQVMAIIHDGEHNRIGELRWGLVPSWAKDAKSAASMINARSETLVEKPAFKNLIHRKRCLIPADGFYEWKKEGTAKQPMRIVMKDHHIFSMAGLYDTWISDDGTKLSTCTIITTAPNRLVEPIHNRMPVILRPEDEQTWLNRSNQDVGQLMSLLKPYDDREMAAYPVSSTVGSVKNDSEDCIEEVPALF</sequence>
<dbReference type="Gene3D" id="3.90.1680.10">
    <property type="entry name" value="SOS response associated peptidase-like"/>
    <property type="match status" value="1"/>
</dbReference>
<keyword evidence="4 8" id="KW-0378">Hydrolase</keyword>
<keyword evidence="6" id="KW-0238">DNA-binding</keyword>
<dbReference type="GO" id="GO:0016829">
    <property type="term" value="F:lyase activity"/>
    <property type="evidence" value="ECO:0007669"/>
    <property type="project" value="UniProtKB-KW"/>
</dbReference>
<comment type="caution">
    <text evidence="9">The sequence shown here is derived from an EMBL/GenBank/DDBJ whole genome shotgun (WGS) entry which is preliminary data.</text>
</comment>
<keyword evidence="10" id="KW-1185">Reference proteome</keyword>
<evidence type="ECO:0000256" key="1">
    <source>
        <dbReference type="ARBA" id="ARBA00008136"/>
    </source>
</evidence>
<evidence type="ECO:0000256" key="3">
    <source>
        <dbReference type="ARBA" id="ARBA00022763"/>
    </source>
</evidence>
<evidence type="ECO:0000256" key="5">
    <source>
        <dbReference type="ARBA" id="ARBA00023124"/>
    </source>
</evidence>
<reference evidence="9" key="1">
    <citation type="submission" date="2019-10" db="EMBL/GenBank/DDBJ databases">
        <title>Description of Paenibacillus glebae sp. nov.</title>
        <authorList>
            <person name="Carlier A."/>
            <person name="Qi S."/>
        </authorList>
    </citation>
    <scope>NUCLEOTIDE SEQUENCE</scope>
    <source>
        <strain evidence="9">LMG 31456</strain>
    </source>
</reference>
<organism evidence="9 10">
    <name type="scientific">Paenibacillus foliorum</name>
    <dbReference type="NCBI Taxonomy" id="2654974"/>
    <lineage>
        <taxon>Bacteria</taxon>
        <taxon>Bacillati</taxon>
        <taxon>Bacillota</taxon>
        <taxon>Bacilli</taxon>
        <taxon>Bacillales</taxon>
        <taxon>Paenibacillaceae</taxon>
        <taxon>Paenibacillus</taxon>
    </lineage>
</organism>
<dbReference type="InterPro" id="IPR003738">
    <property type="entry name" value="SRAP"/>
</dbReference>
<dbReference type="Pfam" id="PF02586">
    <property type="entry name" value="SRAP"/>
    <property type="match status" value="1"/>
</dbReference>
<dbReference type="Proteomes" id="UP000641588">
    <property type="component" value="Unassembled WGS sequence"/>
</dbReference>
<evidence type="ECO:0000313" key="10">
    <source>
        <dbReference type="Proteomes" id="UP000641588"/>
    </source>
</evidence>
<keyword evidence="2 8" id="KW-0645">Protease</keyword>
<dbReference type="GO" id="GO:0008233">
    <property type="term" value="F:peptidase activity"/>
    <property type="evidence" value="ECO:0007669"/>
    <property type="project" value="UniProtKB-KW"/>
</dbReference>
<dbReference type="EC" id="3.4.-.-" evidence="8"/>
<dbReference type="EMBL" id="WHOD01000020">
    <property type="protein sequence ID" value="NOU92678.1"/>
    <property type="molecule type" value="Genomic_DNA"/>
</dbReference>
<keyword evidence="3" id="KW-0227">DNA damage</keyword>
<dbReference type="PANTHER" id="PTHR13604:SF0">
    <property type="entry name" value="ABASIC SITE PROCESSING PROTEIN HMCES"/>
    <property type="match status" value="1"/>
</dbReference>
<dbReference type="PANTHER" id="PTHR13604">
    <property type="entry name" value="DC12-RELATED"/>
    <property type="match status" value="1"/>
</dbReference>
<evidence type="ECO:0000256" key="6">
    <source>
        <dbReference type="ARBA" id="ARBA00023125"/>
    </source>
</evidence>
<dbReference type="GO" id="GO:0006508">
    <property type="term" value="P:proteolysis"/>
    <property type="evidence" value="ECO:0007669"/>
    <property type="project" value="UniProtKB-KW"/>
</dbReference>
<evidence type="ECO:0000256" key="2">
    <source>
        <dbReference type="ARBA" id="ARBA00022670"/>
    </source>
</evidence>
<name>A0A972K0A5_9BACL</name>
<dbReference type="GO" id="GO:0106300">
    <property type="term" value="P:protein-DNA covalent cross-linking repair"/>
    <property type="evidence" value="ECO:0007669"/>
    <property type="project" value="InterPro"/>
</dbReference>
<keyword evidence="7" id="KW-0456">Lyase</keyword>
<accession>A0A972K0A5</accession>
<evidence type="ECO:0000313" key="9">
    <source>
        <dbReference type="EMBL" id="NOU92678.1"/>
    </source>
</evidence>
<dbReference type="RefSeq" id="WP_171650881.1">
    <property type="nucleotide sequence ID" value="NZ_WHOD01000020.1"/>
</dbReference>
<comment type="similarity">
    <text evidence="1 8">Belongs to the SOS response-associated peptidase family.</text>
</comment>
<evidence type="ECO:0000256" key="4">
    <source>
        <dbReference type="ARBA" id="ARBA00022801"/>
    </source>
</evidence>
<keyword evidence="5" id="KW-0190">Covalent protein-DNA linkage</keyword>
<protein>
    <recommendedName>
        <fullName evidence="8">Abasic site processing protein</fullName>
        <ecNumber evidence="8">3.4.-.-</ecNumber>
    </recommendedName>
</protein>
<dbReference type="AlphaFoldDB" id="A0A972K0A5"/>
<gene>
    <name evidence="9" type="ORF">GC093_05470</name>
</gene>
<evidence type="ECO:0000256" key="8">
    <source>
        <dbReference type="RuleBase" id="RU364100"/>
    </source>
</evidence>
<dbReference type="SUPFAM" id="SSF143081">
    <property type="entry name" value="BB1717-like"/>
    <property type="match status" value="1"/>
</dbReference>
<evidence type="ECO:0000256" key="7">
    <source>
        <dbReference type="ARBA" id="ARBA00023239"/>
    </source>
</evidence>